<proteinExistence type="predicted"/>
<name>A0A1F6TQP9_9PROT</name>
<protein>
    <submittedName>
        <fullName evidence="1">Uncharacterized protein</fullName>
    </submittedName>
</protein>
<reference evidence="1 2" key="1">
    <citation type="journal article" date="2016" name="Nat. Commun.">
        <title>Thousands of microbial genomes shed light on interconnected biogeochemical processes in an aquifer system.</title>
        <authorList>
            <person name="Anantharaman K."/>
            <person name="Brown C.T."/>
            <person name="Hug L.A."/>
            <person name="Sharon I."/>
            <person name="Castelle C.J."/>
            <person name="Probst A.J."/>
            <person name="Thomas B.C."/>
            <person name="Singh A."/>
            <person name="Wilkins M.J."/>
            <person name="Karaoz U."/>
            <person name="Brodie E.L."/>
            <person name="Williams K.H."/>
            <person name="Hubbard S.S."/>
            <person name="Banfield J.F."/>
        </authorList>
    </citation>
    <scope>NUCLEOTIDE SEQUENCE [LARGE SCALE GENOMIC DNA]</scope>
</reference>
<evidence type="ECO:0000313" key="2">
    <source>
        <dbReference type="Proteomes" id="UP000178885"/>
    </source>
</evidence>
<dbReference type="AlphaFoldDB" id="A0A1F6TQP9"/>
<dbReference type="Proteomes" id="UP000178885">
    <property type="component" value="Unassembled WGS sequence"/>
</dbReference>
<dbReference type="SUPFAM" id="SSF69118">
    <property type="entry name" value="AhpD-like"/>
    <property type="match status" value="1"/>
</dbReference>
<sequence length="124" mass="13778">MRYDPHKTPDAKAWLALDEGERIELIAEYHRQTGVELPNAQLHAAIHTVVENQLAEGLEVAQEALARLRAEGLDRHDAIHAIGSVAAEHMWMLLREKPKAPDPNALYAQALRSLTARSWMEGGG</sequence>
<gene>
    <name evidence="1" type="ORF">A2151_08010</name>
</gene>
<organism evidence="1 2">
    <name type="scientific">Candidatus Muproteobacteria bacterium RBG_16_65_34</name>
    <dbReference type="NCBI Taxonomy" id="1817760"/>
    <lineage>
        <taxon>Bacteria</taxon>
        <taxon>Pseudomonadati</taxon>
        <taxon>Pseudomonadota</taxon>
        <taxon>Candidatus Muproteobacteria</taxon>
    </lineage>
</organism>
<dbReference type="InterPro" id="IPR029032">
    <property type="entry name" value="AhpD-like"/>
</dbReference>
<comment type="caution">
    <text evidence="1">The sequence shown here is derived from an EMBL/GenBank/DDBJ whole genome shotgun (WGS) entry which is preliminary data.</text>
</comment>
<dbReference type="STRING" id="1817760.A2151_08010"/>
<accession>A0A1F6TQP9</accession>
<dbReference type="EMBL" id="MFSU01000057">
    <property type="protein sequence ID" value="OGI47405.1"/>
    <property type="molecule type" value="Genomic_DNA"/>
</dbReference>
<evidence type="ECO:0000313" key="1">
    <source>
        <dbReference type="EMBL" id="OGI47405.1"/>
    </source>
</evidence>